<dbReference type="EMBL" id="VJNC01000003">
    <property type="protein sequence ID" value="TSE23137.1"/>
    <property type="molecule type" value="Genomic_DNA"/>
</dbReference>
<protein>
    <submittedName>
        <fullName evidence="1">Uncharacterized protein DUF2442</fullName>
    </submittedName>
</protein>
<evidence type="ECO:0000313" key="4">
    <source>
        <dbReference type="Proteomes" id="UP000315577"/>
    </source>
</evidence>
<dbReference type="SUPFAM" id="SSF143880">
    <property type="entry name" value="NE0471 N-terminal domain-like"/>
    <property type="match status" value="1"/>
</dbReference>
<accession>A0A4R3LI08</accession>
<dbReference type="InterPro" id="IPR018841">
    <property type="entry name" value="DUF2442"/>
</dbReference>
<dbReference type="RefSeq" id="WP_132961231.1">
    <property type="nucleotide sequence ID" value="NZ_JBKBMZ010000008.1"/>
</dbReference>
<dbReference type="OrthoDB" id="9803723at2"/>
<evidence type="ECO:0000313" key="3">
    <source>
        <dbReference type="Proteomes" id="UP000295536"/>
    </source>
</evidence>
<evidence type="ECO:0000313" key="2">
    <source>
        <dbReference type="EMBL" id="TSE23137.1"/>
    </source>
</evidence>
<keyword evidence="4" id="KW-1185">Reference proteome</keyword>
<proteinExistence type="predicted"/>
<dbReference type="AlphaFoldDB" id="A0A4R3LI08"/>
<dbReference type="EMBL" id="SMAH01000001">
    <property type="protein sequence ID" value="TCS99752.1"/>
    <property type="molecule type" value="Genomic_DNA"/>
</dbReference>
<organism evidence="1 3">
    <name type="scientific">Tepidimonas ignava</name>
    <dbReference type="NCBI Taxonomy" id="114249"/>
    <lineage>
        <taxon>Bacteria</taxon>
        <taxon>Pseudomonadati</taxon>
        <taxon>Pseudomonadota</taxon>
        <taxon>Betaproteobacteria</taxon>
        <taxon>Burkholderiales</taxon>
        <taxon>Tepidimonas</taxon>
    </lineage>
</organism>
<dbReference type="Pfam" id="PF10387">
    <property type="entry name" value="DUF2442"/>
    <property type="match status" value="1"/>
</dbReference>
<sequence length="93" mass="10428">MKPLWDVVEVRPLPAWRLWLRFDNGETRLFDMTPLLDRAPFQRLRSPGVFEAAHVAWGTVAWPGNLDIAPETLYELSVPAPSDAAVTDNTPAS</sequence>
<reference evidence="2 4" key="2">
    <citation type="submission" date="2019-07" db="EMBL/GenBank/DDBJ databases">
        <title>Tepidimonas ignava SPS-1037 draft genome.</title>
        <authorList>
            <person name="Da Costa M.S."/>
            <person name="Froufe H.J.C."/>
            <person name="Egas C."/>
            <person name="Albuquerque L."/>
        </authorList>
    </citation>
    <scope>NUCLEOTIDE SEQUENCE [LARGE SCALE GENOMIC DNA]</scope>
    <source>
        <strain evidence="2 4">SPS-1037</strain>
    </source>
</reference>
<dbReference type="Gene3D" id="3.30.2020.10">
    <property type="entry name" value="NE0471-like N-terminal domain"/>
    <property type="match status" value="1"/>
</dbReference>
<dbReference type="InterPro" id="IPR036782">
    <property type="entry name" value="NE0471-like_N"/>
</dbReference>
<dbReference type="Proteomes" id="UP000315577">
    <property type="component" value="Unassembled WGS sequence"/>
</dbReference>
<dbReference type="Proteomes" id="UP000295536">
    <property type="component" value="Unassembled WGS sequence"/>
</dbReference>
<name>A0A4R3LI08_9BURK</name>
<comment type="caution">
    <text evidence="1">The sequence shown here is derived from an EMBL/GenBank/DDBJ whole genome shotgun (WGS) entry which is preliminary data.</text>
</comment>
<gene>
    <name evidence="1" type="ORF">EDC36_10117</name>
    <name evidence="2" type="ORF">Tigna_00511</name>
</gene>
<evidence type="ECO:0000313" key="1">
    <source>
        <dbReference type="EMBL" id="TCS99752.1"/>
    </source>
</evidence>
<reference evidence="1 3" key="1">
    <citation type="submission" date="2019-03" db="EMBL/GenBank/DDBJ databases">
        <title>Genomic Encyclopedia of Type Strains, Phase IV (KMG-IV): sequencing the most valuable type-strain genomes for metagenomic binning, comparative biology and taxonomic classification.</title>
        <authorList>
            <person name="Goeker M."/>
        </authorList>
    </citation>
    <scope>NUCLEOTIDE SEQUENCE [LARGE SCALE GENOMIC DNA]</scope>
    <source>
        <strain evidence="1 3">DSM 12034</strain>
    </source>
</reference>